<comment type="subcellular location">
    <subcellularLocation>
        <location evidence="1">Cell membrane</location>
        <topology evidence="1">Single-pass membrane protein</topology>
    </subcellularLocation>
</comment>
<name>A0ABQ6LPU4_9RHOB</name>
<keyword evidence="13" id="KW-1185">Reference proteome</keyword>
<dbReference type="PANTHER" id="PTHR30329:SF21">
    <property type="entry name" value="LIPOPROTEIN YIAD-RELATED"/>
    <property type="match status" value="1"/>
</dbReference>
<protein>
    <submittedName>
        <fullName evidence="12">Flagellar motor protein MotB</fullName>
    </submittedName>
</protein>
<keyword evidence="12" id="KW-0282">Flagellum</keyword>
<accession>A0ABQ6LPU4</accession>
<dbReference type="SUPFAM" id="SSF103088">
    <property type="entry name" value="OmpA-like"/>
    <property type="match status" value="1"/>
</dbReference>
<keyword evidence="4 10" id="KW-0812">Transmembrane</keyword>
<organism evidence="12 13">
    <name type="scientific">Paralimibaculum aggregatum</name>
    <dbReference type="NCBI Taxonomy" id="3036245"/>
    <lineage>
        <taxon>Bacteria</taxon>
        <taxon>Pseudomonadati</taxon>
        <taxon>Pseudomonadota</taxon>
        <taxon>Alphaproteobacteria</taxon>
        <taxon>Rhodobacterales</taxon>
        <taxon>Paracoccaceae</taxon>
        <taxon>Paralimibaculum</taxon>
    </lineage>
</organism>
<feature type="region of interest" description="Disordered" evidence="9">
    <location>
        <begin position="87"/>
        <end position="139"/>
    </location>
</feature>
<keyword evidence="12" id="KW-0966">Cell projection</keyword>
<evidence type="ECO:0000256" key="10">
    <source>
        <dbReference type="SAM" id="Phobius"/>
    </source>
</evidence>
<evidence type="ECO:0000259" key="11">
    <source>
        <dbReference type="PROSITE" id="PS51123"/>
    </source>
</evidence>
<feature type="domain" description="OmpA-like" evidence="11">
    <location>
        <begin position="186"/>
        <end position="303"/>
    </location>
</feature>
<keyword evidence="6 7" id="KW-0472">Membrane</keyword>
<evidence type="ECO:0000256" key="1">
    <source>
        <dbReference type="ARBA" id="ARBA00004162"/>
    </source>
</evidence>
<dbReference type="InterPro" id="IPR006665">
    <property type="entry name" value="OmpA-like"/>
</dbReference>
<evidence type="ECO:0000256" key="7">
    <source>
        <dbReference type="PROSITE-ProRule" id="PRU00473"/>
    </source>
</evidence>
<evidence type="ECO:0000256" key="3">
    <source>
        <dbReference type="ARBA" id="ARBA00022475"/>
    </source>
</evidence>
<sequence length="305" mass="31881">MSGNEKAPIIVKKVVKGGGDGHHGGAWKVAYADFVTAMMAFFLLMWLLNATTEKQRKGIADYFDPSIPLARISAGGNNVLDGDSVVARQRRSGSKPPQAEDVGPETVLIDRTLPDPSPHARGGRATSGSAPHDPAGADAGAGAYEAAYRAEEARLEQLAEEVRAAVSAAGGGFDAHFLVRMTPEGLVIEIADTGQAPLFASGSAAPAPKLAELMAVIVPVLGLTTNPIAIVGHTDASPFTGAGSDNWVLSTERANAARRLMLAAGLDEARLARVSGRAAREPLSEDPHAPENRRIALTLLRHVPR</sequence>
<keyword evidence="3" id="KW-1003">Cell membrane</keyword>
<dbReference type="EMBL" id="BSYI01000025">
    <property type="protein sequence ID" value="GMG83857.1"/>
    <property type="molecule type" value="Genomic_DNA"/>
</dbReference>
<keyword evidence="8" id="KW-0175">Coiled coil</keyword>
<evidence type="ECO:0000256" key="8">
    <source>
        <dbReference type="SAM" id="Coils"/>
    </source>
</evidence>
<evidence type="ECO:0000256" key="6">
    <source>
        <dbReference type="ARBA" id="ARBA00023136"/>
    </source>
</evidence>
<dbReference type="Pfam" id="PF00691">
    <property type="entry name" value="OmpA"/>
    <property type="match status" value="1"/>
</dbReference>
<dbReference type="InterPro" id="IPR036737">
    <property type="entry name" value="OmpA-like_sf"/>
</dbReference>
<evidence type="ECO:0000313" key="12">
    <source>
        <dbReference type="EMBL" id="GMG83857.1"/>
    </source>
</evidence>
<dbReference type="PROSITE" id="PS51123">
    <property type="entry name" value="OMPA_2"/>
    <property type="match status" value="1"/>
</dbReference>
<keyword evidence="5 10" id="KW-1133">Transmembrane helix</keyword>
<reference evidence="12 13" key="1">
    <citation type="submission" date="2023-04" db="EMBL/GenBank/DDBJ databases">
        <title>Marinoamorphus aggregata gen. nov., sp. Nov., isolate from tissue of brittle star Ophioplocus japonicus.</title>
        <authorList>
            <person name="Kawano K."/>
            <person name="Sawayama S."/>
            <person name="Nakagawa S."/>
        </authorList>
    </citation>
    <scope>NUCLEOTIDE SEQUENCE [LARGE SCALE GENOMIC DNA]</scope>
    <source>
        <strain evidence="12 13">NKW23</strain>
    </source>
</reference>
<dbReference type="CDD" id="cd07185">
    <property type="entry name" value="OmpA_C-like"/>
    <property type="match status" value="1"/>
</dbReference>
<comment type="caution">
    <text evidence="12">The sequence shown here is derived from an EMBL/GenBank/DDBJ whole genome shotgun (WGS) entry which is preliminary data.</text>
</comment>
<dbReference type="InterPro" id="IPR025713">
    <property type="entry name" value="MotB-like_N_dom"/>
</dbReference>
<keyword evidence="12" id="KW-0969">Cilium</keyword>
<dbReference type="InterPro" id="IPR050330">
    <property type="entry name" value="Bact_OuterMem_StrucFunc"/>
</dbReference>
<evidence type="ECO:0000313" key="13">
    <source>
        <dbReference type="Proteomes" id="UP001239909"/>
    </source>
</evidence>
<dbReference type="Pfam" id="PF13677">
    <property type="entry name" value="MotB_plug"/>
    <property type="match status" value="1"/>
</dbReference>
<comment type="similarity">
    <text evidence="2">Belongs to the MotB family.</text>
</comment>
<dbReference type="RefSeq" id="WP_285672680.1">
    <property type="nucleotide sequence ID" value="NZ_BSYI01000025.1"/>
</dbReference>
<evidence type="ECO:0000256" key="9">
    <source>
        <dbReference type="SAM" id="MobiDB-lite"/>
    </source>
</evidence>
<evidence type="ECO:0000256" key="4">
    <source>
        <dbReference type="ARBA" id="ARBA00022692"/>
    </source>
</evidence>
<dbReference type="Gene3D" id="3.30.1330.60">
    <property type="entry name" value="OmpA-like domain"/>
    <property type="match status" value="1"/>
</dbReference>
<evidence type="ECO:0000256" key="2">
    <source>
        <dbReference type="ARBA" id="ARBA00008914"/>
    </source>
</evidence>
<feature type="coiled-coil region" evidence="8">
    <location>
        <begin position="141"/>
        <end position="168"/>
    </location>
</feature>
<gene>
    <name evidence="12" type="ORF">LNKW23_30710</name>
</gene>
<evidence type="ECO:0000256" key="5">
    <source>
        <dbReference type="ARBA" id="ARBA00022989"/>
    </source>
</evidence>
<proteinExistence type="inferred from homology"/>
<dbReference type="Proteomes" id="UP001239909">
    <property type="component" value="Unassembled WGS sequence"/>
</dbReference>
<feature type="transmembrane region" description="Helical" evidence="10">
    <location>
        <begin position="29"/>
        <end position="48"/>
    </location>
</feature>
<dbReference type="PANTHER" id="PTHR30329">
    <property type="entry name" value="STATOR ELEMENT OF FLAGELLAR MOTOR COMPLEX"/>
    <property type="match status" value="1"/>
</dbReference>